<dbReference type="RefSeq" id="XP_041555521.1">
    <property type="nucleotide sequence ID" value="XM_041702769.1"/>
</dbReference>
<sequence length="100" mass="11656">MAVYVCTHKNNPRHTRPAPRSKVSGLIGGGSFPLVSPPFESFCRSGFSRNNEHWRDCKRQRIYELTESIHCHPEPRRRRHDERAHGTRMRLDESQGEFGL</sequence>
<gene>
    <name evidence="2" type="ORF">APUU_31552A</name>
</gene>
<dbReference type="KEGG" id="apuu:APUU_31552A"/>
<reference evidence="2" key="1">
    <citation type="submission" date="2021-01" db="EMBL/GenBank/DDBJ databases">
        <authorList>
            <consortium name="Aspergillus puulaauensis MK2 genome sequencing consortium"/>
            <person name="Kazuki M."/>
            <person name="Futagami T."/>
        </authorList>
    </citation>
    <scope>NUCLEOTIDE SEQUENCE</scope>
    <source>
        <strain evidence="2">MK2</strain>
    </source>
</reference>
<dbReference type="AlphaFoldDB" id="A0A7R7XLD0"/>
<proteinExistence type="predicted"/>
<organism evidence="2 3">
    <name type="scientific">Aspergillus puulaauensis</name>
    <dbReference type="NCBI Taxonomy" id="1220207"/>
    <lineage>
        <taxon>Eukaryota</taxon>
        <taxon>Fungi</taxon>
        <taxon>Dikarya</taxon>
        <taxon>Ascomycota</taxon>
        <taxon>Pezizomycotina</taxon>
        <taxon>Eurotiomycetes</taxon>
        <taxon>Eurotiomycetidae</taxon>
        <taxon>Eurotiales</taxon>
        <taxon>Aspergillaceae</taxon>
        <taxon>Aspergillus</taxon>
    </lineage>
</organism>
<feature type="compositionally biased region" description="Basic and acidic residues" evidence="1">
    <location>
        <begin position="81"/>
        <end position="93"/>
    </location>
</feature>
<evidence type="ECO:0000313" key="3">
    <source>
        <dbReference type="Proteomes" id="UP000654913"/>
    </source>
</evidence>
<accession>A0A7R7XLD0</accession>
<feature type="region of interest" description="Disordered" evidence="1">
    <location>
        <begin position="74"/>
        <end position="100"/>
    </location>
</feature>
<protein>
    <submittedName>
        <fullName evidence="2">Uncharacterized protein</fullName>
    </submittedName>
</protein>
<evidence type="ECO:0000313" key="2">
    <source>
        <dbReference type="EMBL" id="BCS23327.1"/>
    </source>
</evidence>
<keyword evidence="3" id="KW-1185">Reference proteome</keyword>
<name>A0A7R7XLD0_9EURO</name>
<dbReference type="GeneID" id="64973332"/>
<dbReference type="EMBL" id="AP024445">
    <property type="protein sequence ID" value="BCS23327.1"/>
    <property type="molecule type" value="Genomic_DNA"/>
</dbReference>
<dbReference type="Proteomes" id="UP000654913">
    <property type="component" value="Chromosome 3"/>
</dbReference>
<evidence type="ECO:0000256" key="1">
    <source>
        <dbReference type="SAM" id="MobiDB-lite"/>
    </source>
</evidence>
<reference evidence="2" key="2">
    <citation type="submission" date="2021-02" db="EMBL/GenBank/DDBJ databases">
        <title>Aspergillus puulaauensis MK2 genome sequence.</title>
        <authorList>
            <person name="Futagami T."/>
            <person name="Mori K."/>
            <person name="Kadooka C."/>
            <person name="Tanaka T."/>
        </authorList>
    </citation>
    <scope>NUCLEOTIDE SEQUENCE</scope>
    <source>
        <strain evidence="2">MK2</strain>
    </source>
</reference>